<dbReference type="EMBL" id="AFWE01000203">
    <property type="protein sequence ID" value="EGU31221.1"/>
    <property type="molecule type" value="Genomic_DNA"/>
</dbReference>
<proteinExistence type="predicted"/>
<dbReference type="AlphaFoldDB" id="F9RTD2"/>
<evidence type="ECO:0000313" key="1">
    <source>
        <dbReference type="EMBL" id="EGU31221.1"/>
    </source>
</evidence>
<gene>
    <name evidence="1" type="ORF">VIS19158_21461</name>
</gene>
<protein>
    <submittedName>
        <fullName evidence="1">Uncharacterized protein</fullName>
    </submittedName>
</protein>
<organism evidence="1 2">
    <name type="scientific">Vibrio scophthalmi LMG 19158</name>
    <dbReference type="NCBI Taxonomy" id="870967"/>
    <lineage>
        <taxon>Bacteria</taxon>
        <taxon>Pseudomonadati</taxon>
        <taxon>Pseudomonadota</taxon>
        <taxon>Gammaproteobacteria</taxon>
        <taxon>Vibrionales</taxon>
        <taxon>Vibrionaceae</taxon>
        <taxon>Vibrio</taxon>
    </lineage>
</organism>
<dbReference type="eggNOG" id="ENOG5031PN6">
    <property type="taxonomic scope" value="Bacteria"/>
</dbReference>
<evidence type="ECO:0000313" key="2">
    <source>
        <dbReference type="Proteomes" id="UP000004349"/>
    </source>
</evidence>
<comment type="caution">
    <text evidence="1">The sequence shown here is derived from an EMBL/GenBank/DDBJ whole genome shotgun (WGS) entry which is preliminary data.</text>
</comment>
<name>F9RTD2_9VIBR</name>
<dbReference type="Proteomes" id="UP000004349">
    <property type="component" value="Unassembled WGS sequence"/>
</dbReference>
<accession>F9RTD2</accession>
<sequence>MCLIFDIGKPDLKLGQKIDLNQTLERVGFYTEYIGNTLCKHNLERLRPAPHKHFGGKL</sequence>
<reference evidence="1 2" key="1">
    <citation type="journal article" date="2012" name="Int. J. Syst. Evol. Microbiol.">
        <title>Vibrio caribbeanicus sp. nov., isolated from the marine sponge Scleritoderma cyanea.</title>
        <authorList>
            <person name="Hoffmann M."/>
            <person name="Monday S.R."/>
            <person name="Allard M.W."/>
            <person name="Strain E.A."/>
            <person name="Whittaker P."/>
            <person name="Naum M."/>
            <person name="McCarthy P.J."/>
            <person name="Lopez J.V."/>
            <person name="Fischer M."/>
            <person name="Brown E.W."/>
        </authorList>
    </citation>
    <scope>NUCLEOTIDE SEQUENCE [LARGE SCALE GENOMIC DNA]</scope>
    <source>
        <strain evidence="1 2">LMG 19158</strain>
    </source>
</reference>